<dbReference type="STRING" id="1830138.SAMN05443507_101182"/>
<dbReference type="InterPro" id="IPR050054">
    <property type="entry name" value="UPRTase/APRTase"/>
</dbReference>
<dbReference type="UniPathway" id="UPA00588">
    <property type="reaction ID" value="UER00646"/>
</dbReference>
<proteinExistence type="inferred from homology"/>
<dbReference type="CDD" id="cd06223">
    <property type="entry name" value="PRTases_typeI"/>
    <property type="match status" value="1"/>
</dbReference>
<dbReference type="SUPFAM" id="SSF53271">
    <property type="entry name" value="PRTase-like"/>
    <property type="match status" value="1"/>
</dbReference>
<dbReference type="Proteomes" id="UP000184016">
    <property type="component" value="Unassembled WGS sequence"/>
</dbReference>
<organism evidence="14 15">
    <name type="scientific">Alicyclobacillus tolerans</name>
    <dbReference type="NCBI Taxonomy" id="90970"/>
    <lineage>
        <taxon>Bacteria</taxon>
        <taxon>Bacillati</taxon>
        <taxon>Bacillota</taxon>
        <taxon>Bacilli</taxon>
        <taxon>Bacillales</taxon>
        <taxon>Alicyclobacillaceae</taxon>
        <taxon>Alicyclobacillus</taxon>
    </lineage>
</organism>
<evidence type="ECO:0000256" key="6">
    <source>
        <dbReference type="ARBA" id="ARBA00011738"/>
    </source>
</evidence>
<sequence length="202" mass="22404">MLIQVVFHLLDNQEDIRYQVYDFGEGIMRFREMIRDIPDFPKKGILFRDITPLLANGLLYQQSIQTLAEFCNQCQAQMVVGPEARGYVIGAPLAVVTGCGFAPVRKKGKLPYKTRSASYALEYGEDTLEIHEDAIMQGQRVLVADDLLATGGTMSATIDLVQQLGGIVVGAAFLIELKELGGRQVLLDKIPQLPIQTLVQYD</sequence>
<comment type="similarity">
    <text evidence="5 12">Belongs to the purine/pyrimidine phosphoribosyltransferase family.</text>
</comment>
<dbReference type="GO" id="GO:0006166">
    <property type="term" value="P:purine ribonucleoside salvage"/>
    <property type="evidence" value="ECO:0007669"/>
    <property type="project" value="UniProtKB-UniRule"/>
</dbReference>
<dbReference type="NCBIfam" id="NF002634">
    <property type="entry name" value="PRK02304.1-3"/>
    <property type="match status" value="1"/>
</dbReference>
<dbReference type="PANTHER" id="PTHR32315:SF3">
    <property type="entry name" value="ADENINE PHOSPHORIBOSYLTRANSFERASE"/>
    <property type="match status" value="1"/>
</dbReference>
<evidence type="ECO:0000256" key="1">
    <source>
        <dbReference type="ARBA" id="ARBA00000868"/>
    </source>
</evidence>
<dbReference type="PANTHER" id="PTHR32315">
    <property type="entry name" value="ADENINE PHOSPHORIBOSYLTRANSFERASE"/>
    <property type="match status" value="1"/>
</dbReference>
<dbReference type="AlphaFoldDB" id="A0A1M6K938"/>
<dbReference type="GO" id="GO:0002055">
    <property type="term" value="F:adenine binding"/>
    <property type="evidence" value="ECO:0007669"/>
    <property type="project" value="TreeGrafter"/>
</dbReference>
<evidence type="ECO:0000256" key="10">
    <source>
        <dbReference type="ARBA" id="ARBA00022679"/>
    </source>
</evidence>
<comment type="function">
    <text evidence="2 12">Catalyzes a salvage reaction resulting in the formation of AMP, that is energically less costly than de novo synthesis.</text>
</comment>
<dbReference type="GO" id="GO:0006168">
    <property type="term" value="P:adenine salvage"/>
    <property type="evidence" value="ECO:0007669"/>
    <property type="project" value="InterPro"/>
</dbReference>
<keyword evidence="9 12" id="KW-0328">Glycosyltransferase</keyword>
<dbReference type="NCBIfam" id="TIGR01090">
    <property type="entry name" value="apt"/>
    <property type="match status" value="1"/>
</dbReference>
<dbReference type="Gene3D" id="3.40.50.2020">
    <property type="match status" value="1"/>
</dbReference>
<keyword evidence="10 12" id="KW-0808">Transferase</keyword>
<comment type="subcellular location">
    <subcellularLocation>
        <location evidence="3 12">Cytoplasm</location>
    </subcellularLocation>
</comment>
<protein>
    <recommendedName>
        <fullName evidence="7 12">Adenine phosphoribosyltransferase</fullName>
        <shortName evidence="12">APRT</shortName>
        <ecNumber evidence="7 12">2.4.2.7</ecNumber>
    </recommendedName>
</protein>
<feature type="domain" description="Phosphoribosyltransferase" evidence="13">
    <location>
        <begin position="63"/>
        <end position="176"/>
    </location>
</feature>
<dbReference type="HAMAP" id="MF_00004">
    <property type="entry name" value="Aden_phosphoribosyltr"/>
    <property type="match status" value="1"/>
</dbReference>
<dbReference type="FunFam" id="3.40.50.2020:FF:000004">
    <property type="entry name" value="Adenine phosphoribosyltransferase"/>
    <property type="match status" value="1"/>
</dbReference>
<dbReference type="Pfam" id="PF00156">
    <property type="entry name" value="Pribosyltran"/>
    <property type="match status" value="1"/>
</dbReference>
<evidence type="ECO:0000256" key="12">
    <source>
        <dbReference type="HAMAP-Rule" id="MF_00004"/>
    </source>
</evidence>
<dbReference type="InterPro" id="IPR029057">
    <property type="entry name" value="PRTase-like"/>
</dbReference>
<evidence type="ECO:0000313" key="15">
    <source>
        <dbReference type="Proteomes" id="UP000184016"/>
    </source>
</evidence>
<dbReference type="GO" id="GO:0016208">
    <property type="term" value="F:AMP binding"/>
    <property type="evidence" value="ECO:0007669"/>
    <property type="project" value="TreeGrafter"/>
</dbReference>
<dbReference type="GO" id="GO:0044209">
    <property type="term" value="P:AMP salvage"/>
    <property type="evidence" value="ECO:0007669"/>
    <property type="project" value="UniProtKB-UniRule"/>
</dbReference>
<dbReference type="GO" id="GO:0005737">
    <property type="term" value="C:cytoplasm"/>
    <property type="evidence" value="ECO:0007669"/>
    <property type="project" value="UniProtKB-SubCell"/>
</dbReference>
<evidence type="ECO:0000256" key="9">
    <source>
        <dbReference type="ARBA" id="ARBA00022676"/>
    </source>
</evidence>
<dbReference type="InterPro" id="IPR000836">
    <property type="entry name" value="PRTase_dom"/>
</dbReference>
<comment type="catalytic activity">
    <reaction evidence="1 12">
        <text>AMP + diphosphate = 5-phospho-alpha-D-ribose 1-diphosphate + adenine</text>
        <dbReference type="Rhea" id="RHEA:16609"/>
        <dbReference type="ChEBI" id="CHEBI:16708"/>
        <dbReference type="ChEBI" id="CHEBI:33019"/>
        <dbReference type="ChEBI" id="CHEBI:58017"/>
        <dbReference type="ChEBI" id="CHEBI:456215"/>
        <dbReference type="EC" id="2.4.2.7"/>
    </reaction>
</comment>
<keyword evidence="8 12" id="KW-0963">Cytoplasm</keyword>
<dbReference type="EMBL" id="FRAF01000001">
    <property type="protein sequence ID" value="SHJ55498.1"/>
    <property type="molecule type" value="Genomic_DNA"/>
</dbReference>
<dbReference type="GO" id="GO:0003999">
    <property type="term" value="F:adenine phosphoribosyltransferase activity"/>
    <property type="evidence" value="ECO:0007669"/>
    <property type="project" value="UniProtKB-UniRule"/>
</dbReference>
<dbReference type="EC" id="2.4.2.7" evidence="7 12"/>
<evidence type="ECO:0000256" key="2">
    <source>
        <dbReference type="ARBA" id="ARBA00003968"/>
    </source>
</evidence>
<comment type="pathway">
    <text evidence="4 12">Purine metabolism; AMP biosynthesis via salvage pathway; AMP from adenine: step 1/1.</text>
</comment>
<dbReference type="InterPro" id="IPR005764">
    <property type="entry name" value="Ade_phspho_trans"/>
</dbReference>
<keyword evidence="11 12" id="KW-0660">Purine salvage</keyword>
<evidence type="ECO:0000259" key="13">
    <source>
        <dbReference type="Pfam" id="PF00156"/>
    </source>
</evidence>
<name>A0A1M6K938_9BACL</name>
<accession>A0A1M6K938</accession>
<evidence type="ECO:0000256" key="11">
    <source>
        <dbReference type="ARBA" id="ARBA00022726"/>
    </source>
</evidence>
<evidence type="ECO:0000256" key="4">
    <source>
        <dbReference type="ARBA" id="ARBA00004659"/>
    </source>
</evidence>
<dbReference type="NCBIfam" id="NF002633">
    <property type="entry name" value="PRK02304.1-2"/>
    <property type="match status" value="1"/>
</dbReference>
<reference evidence="15" key="1">
    <citation type="submission" date="2016-11" db="EMBL/GenBank/DDBJ databases">
        <authorList>
            <person name="Varghese N."/>
            <person name="Submissions S."/>
        </authorList>
    </citation>
    <scope>NUCLEOTIDE SEQUENCE [LARGE SCALE GENOMIC DNA]</scope>
    <source>
        <strain evidence="15">USBA-503</strain>
    </source>
</reference>
<evidence type="ECO:0000256" key="8">
    <source>
        <dbReference type="ARBA" id="ARBA00022490"/>
    </source>
</evidence>
<evidence type="ECO:0000256" key="5">
    <source>
        <dbReference type="ARBA" id="ARBA00008391"/>
    </source>
</evidence>
<keyword evidence="15" id="KW-1185">Reference proteome</keyword>
<comment type="subunit">
    <text evidence="6 12">Homodimer.</text>
</comment>
<evidence type="ECO:0000256" key="3">
    <source>
        <dbReference type="ARBA" id="ARBA00004496"/>
    </source>
</evidence>
<evidence type="ECO:0000256" key="7">
    <source>
        <dbReference type="ARBA" id="ARBA00011893"/>
    </source>
</evidence>
<dbReference type="NCBIfam" id="NF002636">
    <property type="entry name" value="PRK02304.1-5"/>
    <property type="match status" value="1"/>
</dbReference>
<evidence type="ECO:0000313" key="14">
    <source>
        <dbReference type="EMBL" id="SHJ55498.1"/>
    </source>
</evidence>
<gene>
    <name evidence="12" type="primary">apt</name>
    <name evidence="14" type="ORF">SAMN05443507_101182</name>
</gene>